<reference evidence="3" key="1">
    <citation type="submission" date="2023-10" db="EMBL/GenBank/DDBJ databases">
        <authorList>
            <person name="Chen Y."/>
            <person name="Shah S."/>
            <person name="Dougan E. K."/>
            <person name="Thang M."/>
            <person name="Chan C."/>
        </authorList>
    </citation>
    <scope>NUCLEOTIDE SEQUENCE [LARGE SCALE GENOMIC DNA]</scope>
</reference>
<accession>A0ABN9VNS9</accession>
<keyword evidence="2" id="KW-1133">Transmembrane helix</keyword>
<feature type="transmembrane region" description="Helical" evidence="2">
    <location>
        <begin position="181"/>
        <end position="202"/>
    </location>
</feature>
<proteinExistence type="predicted"/>
<evidence type="ECO:0000313" key="4">
    <source>
        <dbReference type="Proteomes" id="UP001189429"/>
    </source>
</evidence>
<comment type="caution">
    <text evidence="3">The sequence shown here is derived from an EMBL/GenBank/DDBJ whole genome shotgun (WGS) entry which is preliminary data.</text>
</comment>
<feature type="transmembrane region" description="Helical" evidence="2">
    <location>
        <begin position="276"/>
        <end position="294"/>
    </location>
</feature>
<keyword evidence="2" id="KW-0812">Transmembrane</keyword>
<dbReference type="Proteomes" id="UP001189429">
    <property type="component" value="Unassembled WGS sequence"/>
</dbReference>
<evidence type="ECO:0000256" key="1">
    <source>
        <dbReference type="SAM" id="MobiDB-lite"/>
    </source>
</evidence>
<feature type="transmembrane region" description="Helical" evidence="2">
    <location>
        <begin position="253"/>
        <end position="270"/>
    </location>
</feature>
<keyword evidence="4" id="KW-1185">Reference proteome</keyword>
<gene>
    <name evidence="3" type="ORF">PCOR1329_LOCUS59781</name>
</gene>
<name>A0ABN9VNS9_9DINO</name>
<feature type="compositionally biased region" description="Low complexity" evidence="1">
    <location>
        <begin position="153"/>
        <end position="164"/>
    </location>
</feature>
<organism evidence="3 4">
    <name type="scientific">Prorocentrum cordatum</name>
    <dbReference type="NCBI Taxonomy" id="2364126"/>
    <lineage>
        <taxon>Eukaryota</taxon>
        <taxon>Sar</taxon>
        <taxon>Alveolata</taxon>
        <taxon>Dinophyceae</taxon>
        <taxon>Prorocentrales</taxon>
        <taxon>Prorocentraceae</taxon>
        <taxon>Prorocentrum</taxon>
    </lineage>
</organism>
<feature type="region of interest" description="Disordered" evidence="1">
    <location>
        <begin position="145"/>
        <end position="169"/>
    </location>
</feature>
<evidence type="ECO:0000313" key="3">
    <source>
        <dbReference type="EMBL" id="CAK0875040.1"/>
    </source>
</evidence>
<dbReference type="EMBL" id="CAUYUJ010017465">
    <property type="protein sequence ID" value="CAK0875040.1"/>
    <property type="molecule type" value="Genomic_DNA"/>
</dbReference>
<evidence type="ECO:0000256" key="2">
    <source>
        <dbReference type="SAM" id="Phobius"/>
    </source>
</evidence>
<protein>
    <submittedName>
        <fullName evidence="3">Uncharacterized protein</fullName>
    </submittedName>
</protein>
<sequence>MASIRVSGAARAGVATDPFRALWAASAASSSDASDLDSACWKSDKTSGLPAYTTVPGQEFPAWLYPGAWAAPEAVPGASPGEAQHLWLFHAIPGCPAVTGGACSCPLGPSVPQIACTGAFVALGFLIFGRKCPYPPPAEVSLPWESSGGASVPRGRPAPDAAAPRGRRAPPLGSGVCGRRLAALALAAAGAALVLAVGFPAVGAREAAVALAEAAPAREPAGLGPAAARGGSPAAVLREAVDELWDLLRTTPYQLALGLAVFVFGLVMVFDGDAALLWIVLLAVCVLCGVIGMYRVDRVWHTSSHGEPWGSCAPSSASR</sequence>
<keyword evidence="2" id="KW-0472">Membrane</keyword>